<reference evidence="2 3" key="1">
    <citation type="journal article" date="2003" name="PLoS Biol.">
        <title>The genome sequence of Caenorhabditis briggsae: a platform for comparative genomics.</title>
        <authorList>
            <person name="Stein L.D."/>
            <person name="Bao Z."/>
            <person name="Blasiar D."/>
            <person name="Blumenthal T."/>
            <person name="Brent M.R."/>
            <person name="Chen N."/>
            <person name="Chinwalla A."/>
            <person name="Clarke L."/>
            <person name="Clee C."/>
            <person name="Coghlan A."/>
            <person name="Coulson A."/>
            <person name="D'Eustachio P."/>
            <person name="Fitch D.H."/>
            <person name="Fulton L.A."/>
            <person name="Fulton R.E."/>
            <person name="Griffiths-Jones S."/>
            <person name="Harris T.W."/>
            <person name="Hillier L.W."/>
            <person name="Kamath R."/>
            <person name="Kuwabara P.E."/>
            <person name="Mardis E.R."/>
            <person name="Marra M.A."/>
            <person name="Miner T.L."/>
            <person name="Minx P."/>
            <person name="Mullikin J.C."/>
            <person name="Plumb R.W."/>
            <person name="Rogers J."/>
            <person name="Schein J.E."/>
            <person name="Sohrmann M."/>
            <person name="Spieth J."/>
            <person name="Stajich J.E."/>
            <person name="Wei C."/>
            <person name="Willey D."/>
            <person name="Wilson R.K."/>
            <person name="Durbin R."/>
            <person name="Waterston R.H."/>
        </authorList>
    </citation>
    <scope>NUCLEOTIDE SEQUENCE [LARGE SCALE GENOMIC DNA]</scope>
    <source>
        <strain evidence="2 3">AF16</strain>
    </source>
</reference>
<evidence type="ECO:0000313" key="3">
    <source>
        <dbReference type="Proteomes" id="UP000008549"/>
    </source>
</evidence>
<keyword evidence="3" id="KW-1185">Reference proteome</keyword>
<dbReference type="HOGENOM" id="CLU_3242658_0_0_1"/>
<feature type="region of interest" description="Disordered" evidence="1">
    <location>
        <begin position="1"/>
        <end position="43"/>
    </location>
</feature>
<dbReference type="GeneID" id="68918882"/>
<dbReference type="EMBL" id="HE600961">
    <property type="protein sequence ID" value="CAS00236.1"/>
    <property type="molecule type" value="Genomic_DNA"/>
</dbReference>
<feature type="compositionally biased region" description="Basic and acidic residues" evidence="1">
    <location>
        <begin position="19"/>
        <end position="28"/>
    </location>
</feature>
<sequence length="43" mass="5091">MKNTTLHFSCPNSNRKKFSKDAPRENRKNSSQNIRLHRKSVFS</sequence>
<gene>
    <name evidence="2" type="ORF">CBG27429</name>
    <name evidence="2" type="ORF">CBG_27429</name>
</gene>
<dbReference type="InParanoid" id="B6IK06"/>
<organism evidence="2 3">
    <name type="scientific">Caenorhabditis briggsae</name>
    <dbReference type="NCBI Taxonomy" id="6238"/>
    <lineage>
        <taxon>Eukaryota</taxon>
        <taxon>Metazoa</taxon>
        <taxon>Ecdysozoa</taxon>
        <taxon>Nematoda</taxon>
        <taxon>Chromadorea</taxon>
        <taxon>Rhabditida</taxon>
        <taxon>Rhabditina</taxon>
        <taxon>Rhabditomorpha</taxon>
        <taxon>Rhabditoidea</taxon>
        <taxon>Rhabditidae</taxon>
        <taxon>Peloderinae</taxon>
        <taxon>Caenorhabditis</taxon>
    </lineage>
</organism>
<dbReference type="RefSeq" id="XP_045099796.1">
    <property type="nucleotide sequence ID" value="XM_045238827.1"/>
</dbReference>
<protein>
    <submittedName>
        <fullName evidence="2">Protein CBG27429</fullName>
    </submittedName>
</protein>
<feature type="compositionally biased region" description="Polar residues" evidence="1">
    <location>
        <begin position="1"/>
        <end position="13"/>
    </location>
</feature>
<reference evidence="2 3" key="2">
    <citation type="journal article" date="2011" name="PLoS Genet.">
        <title>Caenorhabditis briggsae recombinant inbred line genotypes reveal inter-strain incompatibility and the evolution of recombination.</title>
        <authorList>
            <person name="Ross J.A."/>
            <person name="Koboldt D.C."/>
            <person name="Staisch J.E."/>
            <person name="Chamberlin H.M."/>
            <person name="Gupta B.P."/>
            <person name="Miller R.D."/>
            <person name="Baird S.E."/>
            <person name="Haag E.S."/>
        </authorList>
    </citation>
    <scope>NUCLEOTIDE SEQUENCE [LARGE SCALE GENOMIC DNA]</scope>
    <source>
        <strain evidence="2 3">AF16</strain>
    </source>
</reference>
<accession>B6IK06</accession>
<evidence type="ECO:0000313" key="2">
    <source>
        <dbReference type="EMBL" id="CAS00236.1"/>
    </source>
</evidence>
<dbReference type="CTD" id="68918882"/>
<dbReference type="Proteomes" id="UP000008549">
    <property type="component" value="Unassembled WGS sequence"/>
</dbReference>
<name>B6IK06_CAEBR</name>
<dbReference type="KEGG" id="cbr:CBG_27429"/>
<dbReference type="AlphaFoldDB" id="B6IK06"/>
<evidence type="ECO:0000256" key="1">
    <source>
        <dbReference type="SAM" id="MobiDB-lite"/>
    </source>
</evidence>
<proteinExistence type="predicted"/>